<proteinExistence type="predicted"/>
<feature type="domain" description="Aminoglycoside phosphotransferase" evidence="1">
    <location>
        <begin position="72"/>
        <end position="311"/>
    </location>
</feature>
<dbReference type="AlphaFoldDB" id="A0A0A1T8F7"/>
<sequence length="427" mass="46829">MNVNHDGYSRRLDRVRDIFGGLEANILKIVPVAYNEKFPFPFNNYLYKVTLRNPIGASLAGVQCGTTAAPTDADTFILRLSSLKADGLNNENRIQNEVASSMLARQALVAAGLERLVPDIYAWAPPTSLESTEEKHFGWIISEYKNGSDLDKCFPTLSNEKQTEAVAQMAAILYALQNATLPLSVTQVGGITFDETGTMVSGQSSLTEDGPWSDFVDIWISKLRKRLVAVTDDASKAAPADNQIFQRIDAFISHGGIQKLLSGLGASRCLIHGDFTMNNMLYDVNDGRITALLDFDFSRVSHPVEEYQMGLYDMGHSMLDHPSDIWPSIVANDFSSPPAGLKEEDMTLWKRAAQWNSIAREKGVFVPGDIDGIGQLKKLEQLSDALAAFETGDPAATAGPSDSDDETTQKRQVIVKKVVDLMNELGM</sequence>
<dbReference type="HOGENOM" id="CLU_046553_0_0_1"/>
<evidence type="ECO:0000259" key="1">
    <source>
        <dbReference type="Pfam" id="PF01636"/>
    </source>
</evidence>
<accession>A0A0A1T8F7</accession>
<name>A0A0A1T8F7_9HYPO</name>
<dbReference type="STRING" id="1531966.A0A0A1T8F7"/>
<dbReference type="InterPro" id="IPR002575">
    <property type="entry name" value="Aminoglycoside_PTrfase"/>
</dbReference>
<dbReference type="Pfam" id="PF01636">
    <property type="entry name" value="APH"/>
    <property type="match status" value="1"/>
</dbReference>
<keyword evidence="3" id="KW-1185">Reference proteome</keyword>
<dbReference type="InterPro" id="IPR011009">
    <property type="entry name" value="Kinase-like_dom_sf"/>
</dbReference>
<dbReference type="Proteomes" id="UP000039046">
    <property type="component" value="Unassembled WGS sequence"/>
</dbReference>
<evidence type="ECO:0000313" key="2">
    <source>
        <dbReference type="EMBL" id="CEJ93386.1"/>
    </source>
</evidence>
<protein>
    <recommendedName>
        <fullName evidence="1">Aminoglycoside phosphotransferase domain-containing protein</fullName>
    </recommendedName>
</protein>
<dbReference type="Gene3D" id="3.90.1200.10">
    <property type="match status" value="1"/>
</dbReference>
<reference evidence="2 3" key="1">
    <citation type="journal article" date="2015" name="Genome Announc.">
        <title>Draft Genome Sequence and Gene Annotation of the Entomopathogenic Fungus Verticillium hemipterigenum.</title>
        <authorList>
            <person name="Horn F."/>
            <person name="Habel A."/>
            <person name="Scharf D.H."/>
            <person name="Dworschak J."/>
            <person name="Brakhage A.A."/>
            <person name="Guthke R."/>
            <person name="Hertweck C."/>
            <person name="Linde J."/>
        </authorList>
    </citation>
    <scope>NUCLEOTIDE SEQUENCE [LARGE SCALE GENOMIC DNA]</scope>
</reference>
<dbReference type="SUPFAM" id="SSF56112">
    <property type="entry name" value="Protein kinase-like (PK-like)"/>
    <property type="match status" value="1"/>
</dbReference>
<gene>
    <name evidence="2" type="ORF">VHEMI08978</name>
</gene>
<dbReference type="EMBL" id="CDHN01000005">
    <property type="protein sequence ID" value="CEJ93386.1"/>
    <property type="molecule type" value="Genomic_DNA"/>
</dbReference>
<evidence type="ECO:0000313" key="3">
    <source>
        <dbReference type="Proteomes" id="UP000039046"/>
    </source>
</evidence>
<organism evidence="2 3">
    <name type="scientific">[Torrubiella] hemipterigena</name>
    <dbReference type="NCBI Taxonomy" id="1531966"/>
    <lineage>
        <taxon>Eukaryota</taxon>
        <taxon>Fungi</taxon>
        <taxon>Dikarya</taxon>
        <taxon>Ascomycota</taxon>
        <taxon>Pezizomycotina</taxon>
        <taxon>Sordariomycetes</taxon>
        <taxon>Hypocreomycetidae</taxon>
        <taxon>Hypocreales</taxon>
        <taxon>Clavicipitaceae</taxon>
        <taxon>Clavicipitaceae incertae sedis</taxon>
        <taxon>'Torrubiella' clade</taxon>
    </lineage>
</organism>
<dbReference type="OrthoDB" id="2831558at2759"/>
<dbReference type="PANTHER" id="PTHR21310">
    <property type="entry name" value="AMINOGLYCOSIDE PHOSPHOTRANSFERASE-RELATED-RELATED"/>
    <property type="match status" value="1"/>
</dbReference>
<dbReference type="InterPro" id="IPR051678">
    <property type="entry name" value="AGP_Transferase"/>
</dbReference>